<organism evidence="13 14">
    <name type="scientific">Buchnera aphidicola</name>
    <name type="common">Thelaxes californica</name>
    <dbReference type="NCBI Taxonomy" id="1315998"/>
    <lineage>
        <taxon>Bacteria</taxon>
        <taxon>Pseudomonadati</taxon>
        <taxon>Pseudomonadota</taxon>
        <taxon>Gammaproteobacteria</taxon>
        <taxon>Enterobacterales</taxon>
        <taxon>Erwiniaceae</taxon>
        <taxon>Buchnera</taxon>
    </lineage>
</organism>
<dbReference type="PRINTS" id="PR00097">
    <property type="entry name" value="ANTSNTHASEII"/>
</dbReference>
<evidence type="ECO:0000256" key="5">
    <source>
        <dbReference type="ARBA" id="ARBA00022741"/>
    </source>
</evidence>
<dbReference type="GO" id="GO:0004359">
    <property type="term" value="F:glutaminase activity"/>
    <property type="evidence" value="ECO:0007669"/>
    <property type="project" value="RHEA"/>
</dbReference>
<dbReference type="CDD" id="cd01744">
    <property type="entry name" value="GATase1_CPSase"/>
    <property type="match status" value="1"/>
</dbReference>
<dbReference type="Gene3D" id="3.50.30.20">
    <property type="entry name" value="Carbamoyl-phosphate synthase small subunit, N-terminal domain"/>
    <property type="match status" value="1"/>
</dbReference>
<comment type="similarity">
    <text evidence="3 11">Belongs to the CarA family.</text>
</comment>
<sequence length="386" mass="43524">MHKKATLVLENGLVFHGKSIGINGSIIGELVFNTAMTGYQEILSDPSYLNQIITFTFPQIGNTGINTEDEESYRIHASGIIIHTLTKKSSNYRSQHSLKTYLIRNNIVGISNIDTRQITRILRKLGSQKGCIFTEETESYYSAYQKIKSFSGLEHKNLTTLVSIKKDYQFSPKKNNDYNKNYTQHLNIAVYDFGIKNNILNILHQKKCISHVFPPESTAEKIINTYKKNKKKLHGIILSNGPGDPRPCINILYEIKKLLSLHIPILGICFGHQLLALANGAVIKKMKSGHHGANHPVKNVITNKVIITSQNHNFTIDINTLPKNIIITHISLFDTTIQGIELVNAPAIGFQGHPESAPGPQDAVYFFDLFIHKIHHLKKQYNDNYN</sequence>
<keyword evidence="4 11" id="KW-0436">Ligase</keyword>
<evidence type="ECO:0000256" key="4">
    <source>
        <dbReference type="ARBA" id="ARBA00022598"/>
    </source>
</evidence>
<comment type="subunit">
    <text evidence="11">Composed of two chains; the small (or glutamine) chain promotes the hydrolysis of glutamine to ammonia, which is used by the large (or ammonia) chain to synthesize carbamoyl phosphate. Tetramer of heterodimers (alpha,beta)4.</text>
</comment>
<keyword evidence="11" id="KW-0028">Amino-acid biosynthesis</keyword>
<evidence type="ECO:0000259" key="12">
    <source>
        <dbReference type="SMART" id="SM01097"/>
    </source>
</evidence>
<dbReference type="SUPFAM" id="SSF52317">
    <property type="entry name" value="Class I glutamine amidotransferase-like"/>
    <property type="match status" value="1"/>
</dbReference>
<keyword evidence="8 11" id="KW-0665">Pyrimidine biosynthesis</keyword>
<dbReference type="EC" id="6.3.5.5" evidence="11"/>
<evidence type="ECO:0000256" key="9">
    <source>
        <dbReference type="ARBA" id="ARBA00048816"/>
    </source>
</evidence>
<proteinExistence type="inferred from homology"/>
<dbReference type="Pfam" id="PF00117">
    <property type="entry name" value="GATase"/>
    <property type="match status" value="1"/>
</dbReference>
<reference evidence="13 14" key="1">
    <citation type="submission" date="2018-12" db="EMBL/GenBank/DDBJ databases">
        <authorList>
            <person name="Chong R.A."/>
        </authorList>
    </citation>
    <scope>NUCLEOTIDE SEQUENCE [LARGE SCALE GENOMIC DNA]</scope>
    <source>
        <strain evidence="13 14">Tca</strain>
    </source>
</reference>
<dbReference type="PRINTS" id="PR00096">
    <property type="entry name" value="GATASE"/>
</dbReference>
<evidence type="ECO:0000256" key="6">
    <source>
        <dbReference type="ARBA" id="ARBA00022840"/>
    </source>
</evidence>
<dbReference type="GO" id="GO:0005524">
    <property type="term" value="F:ATP binding"/>
    <property type="evidence" value="ECO:0007669"/>
    <property type="project" value="UniProtKB-UniRule"/>
</dbReference>
<comment type="catalytic activity">
    <reaction evidence="9 11">
        <text>hydrogencarbonate + L-glutamine + 2 ATP + H2O = carbamoyl phosphate + L-glutamate + 2 ADP + phosphate + 2 H(+)</text>
        <dbReference type="Rhea" id="RHEA:18633"/>
        <dbReference type="ChEBI" id="CHEBI:15377"/>
        <dbReference type="ChEBI" id="CHEBI:15378"/>
        <dbReference type="ChEBI" id="CHEBI:17544"/>
        <dbReference type="ChEBI" id="CHEBI:29985"/>
        <dbReference type="ChEBI" id="CHEBI:30616"/>
        <dbReference type="ChEBI" id="CHEBI:43474"/>
        <dbReference type="ChEBI" id="CHEBI:58228"/>
        <dbReference type="ChEBI" id="CHEBI:58359"/>
        <dbReference type="ChEBI" id="CHEBI:456216"/>
        <dbReference type="EC" id="6.3.5.5"/>
    </reaction>
</comment>
<evidence type="ECO:0000256" key="1">
    <source>
        <dbReference type="ARBA" id="ARBA00004812"/>
    </source>
</evidence>
<dbReference type="PANTHER" id="PTHR43418">
    <property type="entry name" value="MULTIFUNCTIONAL TRYPTOPHAN BIOSYNTHESIS PROTEIN-RELATED"/>
    <property type="match status" value="1"/>
</dbReference>
<comment type="catalytic activity">
    <reaction evidence="10 11">
        <text>L-glutamine + H2O = L-glutamate + NH4(+)</text>
        <dbReference type="Rhea" id="RHEA:15889"/>
        <dbReference type="ChEBI" id="CHEBI:15377"/>
        <dbReference type="ChEBI" id="CHEBI:28938"/>
        <dbReference type="ChEBI" id="CHEBI:29985"/>
        <dbReference type="ChEBI" id="CHEBI:58359"/>
    </reaction>
</comment>
<dbReference type="InterPro" id="IPR036480">
    <property type="entry name" value="CarbP_synth_ssu_N_sf"/>
</dbReference>
<dbReference type="RefSeq" id="WP_158353213.1">
    <property type="nucleotide sequence ID" value="NZ_CP034852.1"/>
</dbReference>
<comment type="pathway">
    <text evidence="1 11">Pyrimidine metabolism; UMP biosynthesis via de novo pathway; (S)-dihydroorotate from bicarbonate: step 1/3.</text>
</comment>
<keyword evidence="14" id="KW-1185">Reference proteome</keyword>
<dbReference type="NCBIfam" id="NF009475">
    <property type="entry name" value="PRK12838.1"/>
    <property type="match status" value="1"/>
</dbReference>
<evidence type="ECO:0000256" key="2">
    <source>
        <dbReference type="ARBA" id="ARBA00005077"/>
    </source>
</evidence>
<accession>A0A4D6YA64</accession>
<feature type="active site" evidence="11">
    <location>
        <position position="353"/>
    </location>
</feature>
<dbReference type="GO" id="GO:0044205">
    <property type="term" value="P:'de novo' UMP biosynthetic process"/>
    <property type="evidence" value="ECO:0007669"/>
    <property type="project" value="UniProtKB-UniRule"/>
</dbReference>
<feature type="binding site" evidence="11">
    <location>
        <position position="314"/>
    </location>
    <ligand>
        <name>L-glutamine</name>
        <dbReference type="ChEBI" id="CHEBI:58359"/>
    </ligand>
</feature>
<feature type="region of interest" description="CPSase" evidence="11">
    <location>
        <begin position="1"/>
        <end position="182"/>
    </location>
</feature>
<dbReference type="InterPro" id="IPR017926">
    <property type="entry name" value="GATASE"/>
</dbReference>
<dbReference type="Proteomes" id="UP000298782">
    <property type="component" value="Chromosome"/>
</dbReference>
<feature type="binding site" evidence="11">
    <location>
        <position position="47"/>
    </location>
    <ligand>
        <name>L-glutamine</name>
        <dbReference type="ChEBI" id="CHEBI:58359"/>
    </ligand>
</feature>
<comment type="caution">
    <text evidence="11">Lacks conserved residue(s) required for the propagation of feature annotation.</text>
</comment>
<evidence type="ECO:0000256" key="11">
    <source>
        <dbReference type="HAMAP-Rule" id="MF_01209"/>
    </source>
</evidence>
<dbReference type="FunFam" id="3.50.30.20:FF:000001">
    <property type="entry name" value="Carbamoyl-phosphate synthase small chain"/>
    <property type="match status" value="1"/>
</dbReference>
<dbReference type="OrthoDB" id="9804328at2"/>
<keyword evidence="5 11" id="KW-0547">Nucleotide-binding</keyword>
<keyword evidence="7 11" id="KW-0315">Glutamine amidotransferase</keyword>
<dbReference type="PROSITE" id="PS51273">
    <property type="entry name" value="GATASE_TYPE_1"/>
    <property type="match status" value="1"/>
</dbReference>
<dbReference type="AlphaFoldDB" id="A0A4D6YA64"/>
<keyword evidence="11" id="KW-0055">Arginine biosynthesis</keyword>
<feature type="binding site" evidence="11">
    <location>
        <position position="270"/>
    </location>
    <ligand>
        <name>L-glutamine</name>
        <dbReference type="ChEBI" id="CHEBI:58359"/>
    </ligand>
</feature>
<feature type="binding site" evidence="11">
    <location>
        <position position="243"/>
    </location>
    <ligand>
        <name>L-glutamine</name>
        <dbReference type="ChEBI" id="CHEBI:58359"/>
    </ligand>
</feature>
<dbReference type="GO" id="GO:0004088">
    <property type="term" value="F:carbamoyl-phosphate synthase (glutamine-hydrolyzing) activity"/>
    <property type="evidence" value="ECO:0007669"/>
    <property type="project" value="UniProtKB-UniRule"/>
</dbReference>
<feature type="binding site" evidence="11">
    <location>
        <position position="241"/>
    </location>
    <ligand>
        <name>L-glutamine</name>
        <dbReference type="ChEBI" id="CHEBI:58359"/>
    </ligand>
</feature>
<dbReference type="GO" id="GO:0006207">
    <property type="term" value="P:'de novo' pyrimidine nucleobase biosynthetic process"/>
    <property type="evidence" value="ECO:0007669"/>
    <property type="project" value="InterPro"/>
</dbReference>
<keyword evidence="6 11" id="KW-0067">ATP-binding</keyword>
<dbReference type="GO" id="GO:0006526">
    <property type="term" value="P:L-arginine biosynthetic process"/>
    <property type="evidence" value="ECO:0007669"/>
    <property type="project" value="UniProtKB-UniRule"/>
</dbReference>
<evidence type="ECO:0000256" key="7">
    <source>
        <dbReference type="ARBA" id="ARBA00022962"/>
    </source>
</evidence>
<feature type="active site" description="Nucleophile" evidence="11">
    <location>
        <position position="269"/>
    </location>
</feature>
<dbReference type="NCBIfam" id="TIGR01368">
    <property type="entry name" value="CPSaseIIsmall"/>
    <property type="match status" value="1"/>
</dbReference>
<dbReference type="GO" id="GO:0006541">
    <property type="term" value="P:glutamine metabolic process"/>
    <property type="evidence" value="ECO:0007669"/>
    <property type="project" value="InterPro"/>
</dbReference>
<dbReference type="InterPro" id="IPR050472">
    <property type="entry name" value="Anth_synth/Amidotransfase"/>
</dbReference>
<dbReference type="UniPathway" id="UPA00070">
    <property type="reaction ID" value="UER00115"/>
</dbReference>
<dbReference type="PANTHER" id="PTHR43418:SF7">
    <property type="entry name" value="CARBAMOYL-PHOSPHATE SYNTHASE SMALL CHAIN"/>
    <property type="match status" value="1"/>
</dbReference>
<comment type="function">
    <text evidence="11">Small subunit of the glutamine-dependent carbamoyl phosphate synthetase (CPSase). CPSase catalyzes the formation of carbamoyl phosphate from the ammonia moiety of glutamine, carbonate, and phosphate donated by ATP, constituting the first step of 2 biosynthetic pathways, one leading to arginine and/or urea and the other to pyrimidine nucleotides. The small subunit (glutamine amidotransferase) binds and cleaves glutamine to supply the large subunit with the substrate ammonia.</text>
</comment>
<dbReference type="SUPFAM" id="SSF52021">
    <property type="entry name" value="Carbamoyl phosphate synthetase, small subunit N-terminal domain"/>
    <property type="match status" value="1"/>
</dbReference>
<dbReference type="InterPro" id="IPR029062">
    <property type="entry name" value="Class_I_gatase-like"/>
</dbReference>
<feature type="active site" evidence="11">
    <location>
        <position position="355"/>
    </location>
</feature>
<dbReference type="InterPro" id="IPR035686">
    <property type="entry name" value="CPSase_GATase1"/>
</dbReference>
<feature type="binding site" evidence="11">
    <location>
        <position position="273"/>
    </location>
    <ligand>
        <name>L-glutamine</name>
        <dbReference type="ChEBI" id="CHEBI:58359"/>
    </ligand>
</feature>
<dbReference type="UniPathway" id="UPA00068">
    <property type="reaction ID" value="UER00171"/>
</dbReference>
<dbReference type="InterPro" id="IPR002474">
    <property type="entry name" value="CarbamoylP_synth_ssu_N"/>
</dbReference>
<protein>
    <recommendedName>
        <fullName evidence="11">Carbamoyl phosphate synthase small chain</fullName>
        <ecNumber evidence="11">6.3.5.5</ecNumber>
    </recommendedName>
    <alternativeName>
        <fullName evidence="11">Carbamoyl phosphate synthetase glutamine chain</fullName>
    </alternativeName>
</protein>
<evidence type="ECO:0000313" key="13">
    <source>
        <dbReference type="EMBL" id="QCI26667.1"/>
    </source>
</evidence>
<dbReference type="SMART" id="SM01097">
    <property type="entry name" value="CPSase_sm_chain"/>
    <property type="match status" value="1"/>
</dbReference>
<evidence type="ECO:0000313" key="14">
    <source>
        <dbReference type="Proteomes" id="UP000298782"/>
    </source>
</evidence>
<reference evidence="13 14" key="2">
    <citation type="submission" date="2019-05" db="EMBL/GenBank/DDBJ databases">
        <title>Genome evolution of the obligate endosymbiont Buchnera aphidicola.</title>
        <authorList>
            <person name="Moran N.A."/>
        </authorList>
    </citation>
    <scope>NUCLEOTIDE SEQUENCE [LARGE SCALE GENOMIC DNA]</scope>
    <source>
        <strain evidence="13 14">Tca</strain>
    </source>
</reference>
<name>A0A4D6YA64_9GAMM</name>
<dbReference type="PRINTS" id="PR00099">
    <property type="entry name" value="CPSGATASE"/>
</dbReference>
<evidence type="ECO:0000256" key="10">
    <source>
        <dbReference type="ARBA" id="ARBA00049285"/>
    </source>
</evidence>
<feature type="binding site" evidence="11">
    <location>
        <position position="311"/>
    </location>
    <ligand>
        <name>L-glutamine</name>
        <dbReference type="ChEBI" id="CHEBI:58359"/>
    </ligand>
</feature>
<dbReference type="EMBL" id="CP034852">
    <property type="protein sequence ID" value="QCI26667.1"/>
    <property type="molecule type" value="Genomic_DNA"/>
</dbReference>
<comment type="pathway">
    <text evidence="2 11">Amino-acid biosynthesis; L-arginine biosynthesis; carbamoyl phosphate from bicarbonate: step 1/1.</text>
</comment>
<dbReference type="Pfam" id="PF00988">
    <property type="entry name" value="CPSase_sm_chain"/>
    <property type="match status" value="1"/>
</dbReference>
<gene>
    <name evidence="11" type="primary">carA</name>
    <name evidence="13" type="ORF">D9V80_00595</name>
</gene>
<dbReference type="Gene3D" id="3.40.50.880">
    <property type="match status" value="1"/>
</dbReference>
<evidence type="ECO:0000256" key="8">
    <source>
        <dbReference type="ARBA" id="ARBA00022975"/>
    </source>
</evidence>
<dbReference type="InterPro" id="IPR006274">
    <property type="entry name" value="CarbamoylP_synth_ssu"/>
</dbReference>
<evidence type="ECO:0000256" key="3">
    <source>
        <dbReference type="ARBA" id="ARBA00007800"/>
    </source>
</evidence>
<feature type="domain" description="Carbamoyl-phosphate synthase small subunit N-terminal" evidence="12">
    <location>
        <begin position="3"/>
        <end position="133"/>
    </location>
</feature>
<dbReference type="HAMAP" id="MF_01209">
    <property type="entry name" value="CPSase_S_chain"/>
    <property type="match status" value="1"/>
</dbReference>